<dbReference type="AlphaFoldDB" id="A0A835AAU2"/>
<dbReference type="Pfam" id="PF05699">
    <property type="entry name" value="Dimer_Tnp_hAT"/>
    <property type="match status" value="1"/>
</dbReference>
<accession>A0A835AAU2</accession>
<dbReference type="InterPro" id="IPR008906">
    <property type="entry name" value="HATC_C_dom"/>
</dbReference>
<dbReference type="PANTHER" id="PTHR46481:SF7">
    <property type="entry name" value="ZINC FINGER BED DOMAIN-CONTAINING PROTEIN RICESLEEPER 2-LIKE"/>
    <property type="match status" value="1"/>
</dbReference>
<dbReference type="SMART" id="SM00614">
    <property type="entry name" value="ZnF_BED"/>
    <property type="match status" value="1"/>
</dbReference>
<dbReference type="Pfam" id="PF14372">
    <property type="entry name" value="hAT-like_RNase-H"/>
    <property type="match status" value="1"/>
</dbReference>
<dbReference type="GO" id="GO:0046983">
    <property type="term" value="F:protein dimerization activity"/>
    <property type="evidence" value="ECO:0007669"/>
    <property type="project" value="InterPro"/>
</dbReference>
<dbReference type="OrthoDB" id="1715602at2759"/>
<evidence type="ECO:0000313" key="4">
    <source>
        <dbReference type="EMBL" id="KAF8657045.1"/>
    </source>
</evidence>
<dbReference type="EMBL" id="JACEFO010002512">
    <property type="protein sequence ID" value="KAF8657045.1"/>
    <property type="molecule type" value="Genomic_DNA"/>
</dbReference>
<dbReference type="InterPro" id="IPR012337">
    <property type="entry name" value="RNaseH-like_sf"/>
</dbReference>
<proteinExistence type="predicted"/>
<evidence type="ECO:0000313" key="5">
    <source>
        <dbReference type="Proteomes" id="UP000636709"/>
    </source>
</evidence>
<feature type="domain" description="hAT-like transposase RNase-H fold" evidence="3">
    <location>
        <begin position="472"/>
        <end position="548"/>
    </location>
</feature>
<evidence type="ECO:0000259" key="3">
    <source>
        <dbReference type="Pfam" id="PF14372"/>
    </source>
</evidence>
<dbReference type="InterPro" id="IPR052035">
    <property type="entry name" value="ZnF_BED_domain_contain"/>
</dbReference>
<feature type="domain" description="HAT C-terminal dimerisation" evidence="2">
    <location>
        <begin position="601"/>
        <end position="681"/>
    </location>
</feature>
<dbReference type="GO" id="GO:0003677">
    <property type="term" value="F:DNA binding"/>
    <property type="evidence" value="ECO:0007669"/>
    <property type="project" value="UniProtKB-KW"/>
</dbReference>
<organism evidence="4 5">
    <name type="scientific">Digitaria exilis</name>
    <dbReference type="NCBI Taxonomy" id="1010633"/>
    <lineage>
        <taxon>Eukaryota</taxon>
        <taxon>Viridiplantae</taxon>
        <taxon>Streptophyta</taxon>
        <taxon>Embryophyta</taxon>
        <taxon>Tracheophyta</taxon>
        <taxon>Spermatophyta</taxon>
        <taxon>Magnoliopsida</taxon>
        <taxon>Liliopsida</taxon>
        <taxon>Poales</taxon>
        <taxon>Poaceae</taxon>
        <taxon>PACMAD clade</taxon>
        <taxon>Panicoideae</taxon>
        <taxon>Panicodae</taxon>
        <taxon>Paniceae</taxon>
        <taxon>Anthephorinae</taxon>
        <taxon>Digitaria</taxon>
    </lineage>
</organism>
<dbReference type="SUPFAM" id="SSF53098">
    <property type="entry name" value="Ribonuclease H-like"/>
    <property type="match status" value="1"/>
</dbReference>
<evidence type="ECO:0008006" key="6">
    <source>
        <dbReference type="Google" id="ProtNLM"/>
    </source>
</evidence>
<protein>
    <recommendedName>
        <fullName evidence="6">Transposase</fullName>
    </recommendedName>
</protein>
<reference evidence="4" key="1">
    <citation type="submission" date="2020-07" db="EMBL/GenBank/DDBJ databases">
        <title>Genome sequence and genetic diversity analysis of an under-domesticated orphan crop, white fonio (Digitaria exilis).</title>
        <authorList>
            <person name="Bennetzen J.L."/>
            <person name="Chen S."/>
            <person name="Ma X."/>
            <person name="Wang X."/>
            <person name="Yssel A.E.J."/>
            <person name="Chaluvadi S.R."/>
            <person name="Johnson M."/>
            <person name="Gangashetty P."/>
            <person name="Hamidou F."/>
            <person name="Sanogo M.D."/>
            <person name="Zwaenepoel A."/>
            <person name="Wallace J."/>
            <person name="Van De Peer Y."/>
            <person name="Van Deynze A."/>
        </authorList>
    </citation>
    <scope>NUCLEOTIDE SEQUENCE</scope>
    <source>
        <tissue evidence="4">Leaves</tissue>
    </source>
</reference>
<sequence>MGNSTLNDMTLLPGVDQIVAGLAAGSSSSGQEGKAKRKPLKSLYLKFFDTAPDGKSRICKLCRKSYCMTTATGKRWCVDKPSSTFWTYTNMHSWLCTGNLGKHLNNRHPGYHQFPEGPSFTAQNTIQTTMITRSKKPHVPVRARAQAQPQVQIQTQPQIQAQGQVKVHSQPKTKPAVDIDHVNWLLLRWLIGSSLPPSTLEDNMLIDSCKYLNSSVRFWPKEKVQEITLEVFRSMKEDVKASLQCINSRLSVTLGFWTSYEKIVYMSVKCHWIDENWVSQKVLLDVCRIPYPCTGSEIFQVLRDVLVTYNIDSRVLACTHNNDQHSIDACNELERELKSRELPFCYIPCAARTLKVIIEAGLENVKPILSKIREFILQTNSNQEMMEDFKHWTEVYQEGSWKLPFDNSANWSSDYNMLDVVKKAPNAMDNTIKKVEEIFGPRDWVLSSAEKSMIDSLHSYLEPFFKTTTNLCNCKLPTVGLVFFFMDHVFELIDMYHDKKTASGMSKTADNFISKAYNIYTFTAAILDPRIKGELIPETLNSTSNLEDARNHFFRDHSNTFQAVGNGHSAQGTTEEAGAFSFAEEIIRKRRRVSMTTAVDELSQYLAEPPAPISTDALEWWRGHSSRYPRLSLMARDFLAIQGTSMDPEELFTSKGDNVHRQHYCLPLSSMQATMCIKSWMQSGYHFNFQSTIIDFESLVKSATAPGDVDDSSHLHN</sequence>
<dbReference type="Proteomes" id="UP000636709">
    <property type="component" value="Unassembled WGS sequence"/>
</dbReference>
<evidence type="ECO:0000256" key="1">
    <source>
        <dbReference type="ARBA" id="ARBA00023125"/>
    </source>
</evidence>
<keyword evidence="1" id="KW-0238">DNA-binding</keyword>
<keyword evidence="5" id="KW-1185">Reference proteome</keyword>
<comment type="caution">
    <text evidence="4">The sequence shown here is derived from an EMBL/GenBank/DDBJ whole genome shotgun (WGS) entry which is preliminary data.</text>
</comment>
<dbReference type="InterPro" id="IPR025525">
    <property type="entry name" value="hAT-like_transposase_RNase-H"/>
</dbReference>
<dbReference type="PANTHER" id="PTHR46481">
    <property type="entry name" value="ZINC FINGER BED DOMAIN-CONTAINING PROTEIN 4"/>
    <property type="match status" value="1"/>
</dbReference>
<name>A0A835AAU2_9POAL</name>
<gene>
    <name evidence="4" type="ORF">HU200_060381</name>
</gene>
<evidence type="ECO:0000259" key="2">
    <source>
        <dbReference type="Pfam" id="PF05699"/>
    </source>
</evidence>